<protein>
    <recommendedName>
        <fullName evidence="8">Peptidase S28</fullName>
    </recommendedName>
</protein>
<sequence>MRLLSSLLFLTPDSKLVNILGPQSLNFWKLTSREHNSQAQLSNSELSQVKLSVSSPEFKAHWFEQPVDHFSNKSETFPQRYWINTRHYRPRDGAPVIVIDGGETSGEDRLPFLDTGIADILAKATGGIGVILEHRYYGESIVVQNLTTDSLRFLNNDQSAADSANFMANVKFPGVEEDITAPNTPWIYYGGSYAGARAAHMKILYPELVYGAIASSAVTHASIENWEYMEIIRQAADFKCSQHLENSIQTIDAILLRGDDPVSKALKRRLKGLFGLAGLEHDEDFASMLEWPLGSWQAKNWNPDVGSTKFEEFCEALDKPVFGHSEELGLVLNETMFYNAETNMVTLPDGLELDLAVLNYAKYIKENYVTLCPIDAGATVEQCFGTYDDSAYHGTSLDNTWRLWLFQVCTEWGYFSTAPPEGYPRIVSSLLTLEYESKTCAQAYLPGKHFQVPKLPNVTVVNVLGDFDIADDKLAFIDGDVDPWKPCTPHSMYAEPRADTILRPFKLIPDGVHHFDENGLRNIEDEPAHIQKIHREIVEFVTEWLKDWEAPKA</sequence>
<dbReference type="SUPFAM" id="SSF53474">
    <property type="entry name" value="alpha/beta-Hydrolases"/>
    <property type="match status" value="1"/>
</dbReference>
<dbReference type="Pfam" id="PF05577">
    <property type="entry name" value="Peptidase_S28"/>
    <property type="match status" value="1"/>
</dbReference>
<dbReference type="EMBL" id="KN840472">
    <property type="protein sequence ID" value="KIP08945.1"/>
    <property type="molecule type" value="Genomic_DNA"/>
</dbReference>
<evidence type="ECO:0000313" key="6">
    <source>
        <dbReference type="EMBL" id="KIP08945.1"/>
    </source>
</evidence>
<dbReference type="GO" id="GO:0008239">
    <property type="term" value="F:dipeptidyl-peptidase activity"/>
    <property type="evidence" value="ECO:0007669"/>
    <property type="project" value="TreeGrafter"/>
</dbReference>
<evidence type="ECO:0000313" key="7">
    <source>
        <dbReference type="Proteomes" id="UP000053257"/>
    </source>
</evidence>
<evidence type="ECO:0000256" key="2">
    <source>
        <dbReference type="ARBA" id="ARBA00022670"/>
    </source>
</evidence>
<dbReference type="OrthoDB" id="2130629at2759"/>
<dbReference type="InterPro" id="IPR029058">
    <property type="entry name" value="AB_hydrolase_fold"/>
</dbReference>
<dbReference type="Gene3D" id="3.40.50.1820">
    <property type="entry name" value="alpha/beta hydrolase"/>
    <property type="match status" value="2"/>
</dbReference>
<keyword evidence="5" id="KW-0325">Glycoprotein</keyword>
<evidence type="ECO:0000256" key="1">
    <source>
        <dbReference type="ARBA" id="ARBA00011079"/>
    </source>
</evidence>
<keyword evidence="4" id="KW-0378">Hydrolase</keyword>
<dbReference type="InterPro" id="IPR008758">
    <property type="entry name" value="Peptidase_S28"/>
</dbReference>
<dbReference type="Proteomes" id="UP000053257">
    <property type="component" value="Unassembled WGS sequence"/>
</dbReference>
<name>A0A0C3SCM3_PHLG1</name>
<dbReference type="GO" id="GO:0070008">
    <property type="term" value="F:serine-type exopeptidase activity"/>
    <property type="evidence" value="ECO:0007669"/>
    <property type="project" value="InterPro"/>
</dbReference>
<evidence type="ECO:0008006" key="8">
    <source>
        <dbReference type="Google" id="ProtNLM"/>
    </source>
</evidence>
<accession>A0A0C3SCM3</accession>
<dbReference type="HOGENOM" id="CLU_023630_0_0_1"/>
<dbReference type="PANTHER" id="PTHR11010">
    <property type="entry name" value="PROTEASE S28 PRO-X CARBOXYPEPTIDASE-RELATED"/>
    <property type="match status" value="1"/>
</dbReference>
<dbReference type="GO" id="GO:0006508">
    <property type="term" value="P:proteolysis"/>
    <property type="evidence" value="ECO:0007669"/>
    <property type="project" value="UniProtKB-KW"/>
</dbReference>
<comment type="similarity">
    <text evidence="1">Belongs to the peptidase S28 family.</text>
</comment>
<organism evidence="6 7">
    <name type="scientific">Phlebiopsis gigantea (strain 11061_1 CR5-6)</name>
    <name type="common">White-rot fungus</name>
    <name type="synonym">Peniophora gigantea</name>
    <dbReference type="NCBI Taxonomy" id="745531"/>
    <lineage>
        <taxon>Eukaryota</taxon>
        <taxon>Fungi</taxon>
        <taxon>Dikarya</taxon>
        <taxon>Basidiomycota</taxon>
        <taxon>Agaricomycotina</taxon>
        <taxon>Agaricomycetes</taxon>
        <taxon>Polyporales</taxon>
        <taxon>Phanerochaetaceae</taxon>
        <taxon>Phlebiopsis</taxon>
    </lineage>
</organism>
<gene>
    <name evidence="6" type="ORF">PHLGIDRAFT_29302</name>
</gene>
<evidence type="ECO:0000256" key="3">
    <source>
        <dbReference type="ARBA" id="ARBA00022729"/>
    </source>
</evidence>
<proteinExistence type="inferred from homology"/>
<evidence type="ECO:0000256" key="4">
    <source>
        <dbReference type="ARBA" id="ARBA00022801"/>
    </source>
</evidence>
<dbReference type="PANTHER" id="PTHR11010:SF117">
    <property type="entry name" value="SERINE PROTEASE 16"/>
    <property type="match status" value="1"/>
</dbReference>
<keyword evidence="7" id="KW-1185">Reference proteome</keyword>
<keyword evidence="3" id="KW-0732">Signal</keyword>
<evidence type="ECO:0000256" key="5">
    <source>
        <dbReference type="ARBA" id="ARBA00023180"/>
    </source>
</evidence>
<reference evidence="6 7" key="1">
    <citation type="journal article" date="2014" name="PLoS Genet.">
        <title>Analysis of the Phlebiopsis gigantea genome, transcriptome and secretome provides insight into its pioneer colonization strategies of wood.</title>
        <authorList>
            <person name="Hori C."/>
            <person name="Ishida T."/>
            <person name="Igarashi K."/>
            <person name="Samejima M."/>
            <person name="Suzuki H."/>
            <person name="Master E."/>
            <person name="Ferreira P."/>
            <person name="Ruiz-Duenas F.J."/>
            <person name="Held B."/>
            <person name="Canessa P."/>
            <person name="Larrondo L.F."/>
            <person name="Schmoll M."/>
            <person name="Druzhinina I.S."/>
            <person name="Kubicek C.P."/>
            <person name="Gaskell J.A."/>
            <person name="Kersten P."/>
            <person name="St John F."/>
            <person name="Glasner J."/>
            <person name="Sabat G."/>
            <person name="Splinter BonDurant S."/>
            <person name="Syed K."/>
            <person name="Yadav J."/>
            <person name="Mgbeahuruike A.C."/>
            <person name="Kovalchuk A."/>
            <person name="Asiegbu F.O."/>
            <person name="Lackner G."/>
            <person name="Hoffmeister D."/>
            <person name="Rencoret J."/>
            <person name="Gutierrez A."/>
            <person name="Sun H."/>
            <person name="Lindquist E."/>
            <person name="Barry K."/>
            <person name="Riley R."/>
            <person name="Grigoriev I.V."/>
            <person name="Henrissat B."/>
            <person name="Kues U."/>
            <person name="Berka R.M."/>
            <person name="Martinez A.T."/>
            <person name="Covert S.F."/>
            <person name="Blanchette R.A."/>
            <person name="Cullen D."/>
        </authorList>
    </citation>
    <scope>NUCLEOTIDE SEQUENCE [LARGE SCALE GENOMIC DNA]</scope>
    <source>
        <strain evidence="6 7">11061_1 CR5-6</strain>
    </source>
</reference>
<dbReference type="AlphaFoldDB" id="A0A0C3SCM3"/>
<keyword evidence="2" id="KW-0645">Protease</keyword>